<proteinExistence type="predicted"/>
<evidence type="ECO:0000313" key="2">
    <source>
        <dbReference type="Proteomes" id="UP000614216"/>
    </source>
</evidence>
<gene>
    <name evidence="1" type="ORF">JMN32_00095</name>
</gene>
<accession>A0A937FUH6</accession>
<reference evidence="1" key="1">
    <citation type="submission" date="2021-01" db="EMBL/GenBank/DDBJ databases">
        <title>Fulvivirga kasyanovii gen. nov., sp nov., a novel member of the phylum Bacteroidetes isolated from seawater in a mussel farm.</title>
        <authorList>
            <person name="Zhao L.-H."/>
            <person name="Wang Z.-J."/>
        </authorList>
    </citation>
    <scope>NUCLEOTIDE SEQUENCE</scope>
    <source>
        <strain evidence="1">29W222</strain>
    </source>
</reference>
<comment type="caution">
    <text evidence="1">The sequence shown here is derived from an EMBL/GenBank/DDBJ whole genome shotgun (WGS) entry which is preliminary data.</text>
</comment>
<organism evidence="1 2">
    <name type="scientific">Fulvivirga marina</name>
    <dbReference type="NCBI Taxonomy" id="2494733"/>
    <lineage>
        <taxon>Bacteria</taxon>
        <taxon>Pseudomonadati</taxon>
        <taxon>Bacteroidota</taxon>
        <taxon>Cytophagia</taxon>
        <taxon>Cytophagales</taxon>
        <taxon>Fulvivirgaceae</taxon>
        <taxon>Fulvivirga</taxon>
    </lineage>
</organism>
<keyword evidence="2" id="KW-1185">Reference proteome</keyword>
<name>A0A937FUH6_9BACT</name>
<dbReference type="AlphaFoldDB" id="A0A937FUH6"/>
<dbReference type="RefSeq" id="WP_202854232.1">
    <property type="nucleotide sequence ID" value="NZ_JAEUGD010000001.1"/>
</dbReference>
<evidence type="ECO:0000313" key="1">
    <source>
        <dbReference type="EMBL" id="MBL6444687.1"/>
    </source>
</evidence>
<protein>
    <submittedName>
        <fullName evidence="1">Uncharacterized protein</fullName>
    </submittedName>
</protein>
<dbReference type="Proteomes" id="UP000614216">
    <property type="component" value="Unassembled WGS sequence"/>
</dbReference>
<sequence length="124" mass="14233">MKAINMIAGAAITGGAAYLVWRHTSVGKQVMSKWLTRKWLESAGQEGVKLDKMKMDKAMYQLTHQDLELLVRYTMLGIMDKHRTGSLDERTRQKGLKLYQKMEKSGTFKRSDVRELGNVLFPVR</sequence>
<dbReference type="EMBL" id="JAEUGD010000001">
    <property type="protein sequence ID" value="MBL6444687.1"/>
    <property type="molecule type" value="Genomic_DNA"/>
</dbReference>